<keyword evidence="7" id="KW-0472">Membrane</keyword>
<keyword evidence="6" id="KW-1133">Transmembrane helix</keyword>
<dbReference type="SMART" id="SM00409">
    <property type="entry name" value="IG"/>
    <property type="match status" value="1"/>
</dbReference>
<keyword evidence="9" id="KW-0675">Receptor</keyword>
<evidence type="ECO:0000256" key="9">
    <source>
        <dbReference type="ARBA" id="ARBA00023170"/>
    </source>
</evidence>
<dbReference type="GO" id="GO:0004888">
    <property type="term" value="F:transmembrane signaling receptor activity"/>
    <property type="evidence" value="ECO:0007669"/>
    <property type="project" value="TreeGrafter"/>
</dbReference>
<keyword evidence="2" id="KW-1003">Cell membrane</keyword>
<dbReference type="InterPro" id="IPR050671">
    <property type="entry name" value="CD300_family_receptors"/>
</dbReference>
<evidence type="ECO:0000256" key="1">
    <source>
        <dbReference type="ARBA" id="ARBA00004251"/>
    </source>
</evidence>
<sequence length="352" mass="38284">MGGERWGEETYACFCFAGCLSIRGPEGVSSPAGGLVTIGCSYDSEWETYVKWWCRGEYWHSCNILVRTNGSEHKTKRGRLAIQDDQGRREVTVTMEELRTEDEDIYWCGIERKGTDLGHQVHVSVYPGRPLSPVLRVQADPQDAGPALCLPQMGPEPGLHAGVLTGAWGAPTRGEAARVSSAQQPSSAANIRGTPPDSHGVDRLDPKGPFPAQLSIAITTASVTTEATTLCCGPEADTLEAPTSASPEPPITWSANSSNLILHSPLTWGGREKRGWGCSREAAHTRTLFRHRSLVCNMHFLILTCVKVPLLGGLLCTMMWLNRSRGTPVGSKVRLSRTPQVPCHLCWSKARA</sequence>
<accession>A0A8J5ZU48</accession>
<comment type="subcellular location">
    <subcellularLocation>
        <location evidence="1">Cell membrane</location>
        <topology evidence="1">Single-pass type I membrane protein</topology>
    </subcellularLocation>
</comment>
<evidence type="ECO:0000256" key="6">
    <source>
        <dbReference type="ARBA" id="ARBA00022989"/>
    </source>
</evidence>
<evidence type="ECO:0000256" key="3">
    <source>
        <dbReference type="ARBA" id="ARBA00022692"/>
    </source>
</evidence>
<dbReference type="EMBL" id="JAGFMF010011935">
    <property type="protein sequence ID" value="KAG8509639.1"/>
    <property type="molecule type" value="Genomic_DNA"/>
</dbReference>
<evidence type="ECO:0000256" key="11">
    <source>
        <dbReference type="ARBA" id="ARBA00043958"/>
    </source>
</evidence>
<dbReference type="InterPro" id="IPR013783">
    <property type="entry name" value="Ig-like_fold"/>
</dbReference>
<dbReference type="Proteomes" id="UP000700334">
    <property type="component" value="Unassembled WGS sequence"/>
</dbReference>
<evidence type="ECO:0000313" key="15">
    <source>
        <dbReference type="Proteomes" id="UP000700334"/>
    </source>
</evidence>
<dbReference type="Gene3D" id="2.60.40.10">
    <property type="entry name" value="Immunoglobulins"/>
    <property type="match status" value="1"/>
</dbReference>
<evidence type="ECO:0000256" key="8">
    <source>
        <dbReference type="ARBA" id="ARBA00023157"/>
    </source>
</evidence>
<keyword evidence="5" id="KW-0391">Immunity</keyword>
<feature type="compositionally biased region" description="Polar residues" evidence="12">
    <location>
        <begin position="180"/>
        <end position="189"/>
    </location>
</feature>
<comment type="caution">
    <text evidence="14">The sequence shown here is derived from an EMBL/GenBank/DDBJ whole genome shotgun (WGS) entry which is preliminary data.</text>
</comment>
<dbReference type="SUPFAM" id="SSF48726">
    <property type="entry name" value="Immunoglobulin"/>
    <property type="match status" value="1"/>
</dbReference>
<keyword evidence="15" id="KW-1185">Reference proteome</keyword>
<gene>
    <name evidence="14" type="ORF">J0S82_014831</name>
</gene>
<reference evidence="14" key="1">
    <citation type="journal article" date="2021" name="Evol. Appl.">
        <title>The genome of the Pyrenean desman and the effects of bottlenecks and inbreeding on the genomic landscape of an endangered species.</title>
        <authorList>
            <person name="Escoda L."/>
            <person name="Castresana J."/>
        </authorList>
    </citation>
    <scope>NUCLEOTIDE SEQUENCE</scope>
    <source>
        <strain evidence="14">IBE-C5619</strain>
    </source>
</reference>
<organism evidence="14 15">
    <name type="scientific">Galemys pyrenaicus</name>
    <name type="common">Iberian desman</name>
    <name type="synonym">Pyrenean desman</name>
    <dbReference type="NCBI Taxonomy" id="202257"/>
    <lineage>
        <taxon>Eukaryota</taxon>
        <taxon>Metazoa</taxon>
        <taxon>Chordata</taxon>
        <taxon>Craniata</taxon>
        <taxon>Vertebrata</taxon>
        <taxon>Euteleostomi</taxon>
        <taxon>Mammalia</taxon>
        <taxon>Eutheria</taxon>
        <taxon>Laurasiatheria</taxon>
        <taxon>Eulipotyphla</taxon>
        <taxon>Talpidae</taxon>
        <taxon>Galemys</taxon>
    </lineage>
</organism>
<dbReference type="AlphaFoldDB" id="A0A8J5ZU48"/>
<dbReference type="InterPro" id="IPR036179">
    <property type="entry name" value="Ig-like_dom_sf"/>
</dbReference>
<dbReference type="Pfam" id="PF07686">
    <property type="entry name" value="V-set"/>
    <property type="match status" value="1"/>
</dbReference>
<proteinExistence type="inferred from homology"/>
<keyword evidence="4" id="KW-0732">Signal</keyword>
<evidence type="ECO:0000256" key="10">
    <source>
        <dbReference type="ARBA" id="ARBA00023319"/>
    </source>
</evidence>
<dbReference type="OrthoDB" id="9665428at2759"/>
<dbReference type="InterPro" id="IPR003599">
    <property type="entry name" value="Ig_sub"/>
</dbReference>
<dbReference type="GO" id="GO:0002376">
    <property type="term" value="P:immune system process"/>
    <property type="evidence" value="ECO:0007669"/>
    <property type="project" value="UniProtKB-KW"/>
</dbReference>
<dbReference type="InterPro" id="IPR007110">
    <property type="entry name" value="Ig-like_dom"/>
</dbReference>
<dbReference type="CDD" id="cd05716">
    <property type="entry name" value="IgV_pIgR_like"/>
    <property type="match status" value="1"/>
</dbReference>
<comment type="similarity">
    <text evidence="11">Belongs to the CD300 family.</text>
</comment>
<name>A0A8J5ZU48_GALPY</name>
<protein>
    <submittedName>
        <fullName evidence="14">CMRF35-like molecule 7</fullName>
    </submittedName>
</protein>
<evidence type="ECO:0000256" key="2">
    <source>
        <dbReference type="ARBA" id="ARBA00022475"/>
    </source>
</evidence>
<evidence type="ECO:0000256" key="12">
    <source>
        <dbReference type="SAM" id="MobiDB-lite"/>
    </source>
</evidence>
<evidence type="ECO:0000259" key="13">
    <source>
        <dbReference type="PROSITE" id="PS50835"/>
    </source>
</evidence>
<dbReference type="GO" id="GO:0005886">
    <property type="term" value="C:plasma membrane"/>
    <property type="evidence" value="ECO:0007669"/>
    <property type="project" value="UniProtKB-SubCell"/>
</dbReference>
<dbReference type="InterPro" id="IPR013106">
    <property type="entry name" value="Ig_V-set"/>
</dbReference>
<keyword evidence="10" id="KW-0393">Immunoglobulin domain</keyword>
<dbReference type="PANTHER" id="PTHR11860:SF101">
    <property type="entry name" value="CMRF35-LIKE MOLECULE 1"/>
    <property type="match status" value="1"/>
</dbReference>
<dbReference type="FunFam" id="2.60.40.10:FF:000370">
    <property type="entry name" value="CMRF35-like molecule 1"/>
    <property type="match status" value="1"/>
</dbReference>
<keyword evidence="3" id="KW-0812">Transmembrane</keyword>
<evidence type="ECO:0000313" key="14">
    <source>
        <dbReference type="EMBL" id="KAG8509639.1"/>
    </source>
</evidence>
<feature type="region of interest" description="Disordered" evidence="12">
    <location>
        <begin position="174"/>
        <end position="206"/>
    </location>
</feature>
<evidence type="ECO:0000256" key="5">
    <source>
        <dbReference type="ARBA" id="ARBA00022859"/>
    </source>
</evidence>
<evidence type="ECO:0000256" key="7">
    <source>
        <dbReference type="ARBA" id="ARBA00023136"/>
    </source>
</evidence>
<dbReference type="PANTHER" id="PTHR11860">
    <property type="entry name" value="POLYMERIC-IMMUNOGLOBULIN RECEPTOR"/>
    <property type="match status" value="1"/>
</dbReference>
<feature type="domain" description="Ig-like" evidence="13">
    <location>
        <begin position="33"/>
        <end position="124"/>
    </location>
</feature>
<evidence type="ECO:0000256" key="4">
    <source>
        <dbReference type="ARBA" id="ARBA00022729"/>
    </source>
</evidence>
<dbReference type="PROSITE" id="PS50835">
    <property type="entry name" value="IG_LIKE"/>
    <property type="match status" value="1"/>
</dbReference>
<keyword evidence="8" id="KW-1015">Disulfide bond</keyword>